<dbReference type="SUPFAM" id="SSF52980">
    <property type="entry name" value="Restriction endonuclease-like"/>
    <property type="match status" value="1"/>
</dbReference>
<dbReference type="InterPro" id="IPR012296">
    <property type="entry name" value="Nuclease_put_TT1808"/>
</dbReference>
<reference evidence="2 3" key="2">
    <citation type="submission" date="2018-06" db="EMBL/GenBank/DDBJ databases">
        <title>Metagenomic assembly of (sub)arctic Cyanobacteria and their associated microbiome from non-axenic cultures.</title>
        <authorList>
            <person name="Baurain D."/>
        </authorList>
    </citation>
    <scope>NUCLEOTIDE SEQUENCE [LARGE SCALE GENOMIC DNA]</scope>
    <source>
        <strain evidence="2">ULC041bin1</strain>
    </source>
</reference>
<dbReference type="AlphaFoldDB" id="A0A2W4XQS0"/>
<comment type="caution">
    <text evidence="2">The sequence shown here is derived from an EMBL/GenBank/DDBJ whole genome shotgun (WGS) entry which is preliminary data.</text>
</comment>
<organism evidence="2 3">
    <name type="scientific">Shackletoniella antarctica</name>
    <dbReference type="NCBI Taxonomy" id="268115"/>
    <lineage>
        <taxon>Bacteria</taxon>
        <taxon>Bacillati</taxon>
        <taxon>Cyanobacteriota</taxon>
        <taxon>Cyanophyceae</taxon>
        <taxon>Oculatellales</taxon>
        <taxon>Oculatellaceae</taxon>
        <taxon>Shackletoniella</taxon>
    </lineage>
</organism>
<dbReference type="EMBL" id="QBMN01000131">
    <property type="protein sequence ID" value="PZO36945.1"/>
    <property type="molecule type" value="Genomic_DNA"/>
</dbReference>
<dbReference type="PANTHER" id="PTHR47152">
    <property type="entry name" value="SLR2084 PROTEIN-RELATED"/>
    <property type="match status" value="1"/>
</dbReference>
<dbReference type="InterPro" id="IPR008538">
    <property type="entry name" value="Uma2"/>
</dbReference>
<dbReference type="Proteomes" id="UP000249081">
    <property type="component" value="Unassembled WGS sequence"/>
</dbReference>
<dbReference type="InterPro" id="IPR011335">
    <property type="entry name" value="Restrct_endonuc-II-like"/>
</dbReference>
<protein>
    <recommendedName>
        <fullName evidence="1">Putative restriction endonuclease domain-containing protein</fullName>
    </recommendedName>
</protein>
<proteinExistence type="predicted"/>
<evidence type="ECO:0000313" key="3">
    <source>
        <dbReference type="Proteomes" id="UP000249081"/>
    </source>
</evidence>
<evidence type="ECO:0000259" key="1">
    <source>
        <dbReference type="Pfam" id="PF05685"/>
    </source>
</evidence>
<name>A0A2W4XQS0_9CYAN</name>
<dbReference type="CDD" id="cd06260">
    <property type="entry name" value="DUF820-like"/>
    <property type="match status" value="1"/>
</dbReference>
<reference evidence="3" key="1">
    <citation type="submission" date="2018-04" db="EMBL/GenBank/DDBJ databases">
        <authorList>
            <person name="Cornet L."/>
        </authorList>
    </citation>
    <scope>NUCLEOTIDE SEQUENCE [LARGE SCALE GENOMIC DNA]</scope>
</reference>
<feature type="domain" description="Putative restriction endonuclease" evidence="1">
    <location>
        <begin position="25"/>
        <end position="186"/>
    </location>
</feature>
<dbReference type="Gene3D" id="3.90.1570.10">
    <property type="entry name" value="tt1808, chain A"/>
    <property type="match status" value="1"/>
</dbReference>
<evidence type="ECO:0000313" key="2">
    <source>
        <dbReference type="EMBL" id="PZO36945.1"/>
    </source>
</evidence>
<gene>
    <name evidence="2" type="ORF">DCF17_16575</name>
</gene>
<accession>A0A2W4XQS0</accession>
<sequence>MLPTITPDTLDLPAGTRVEFPATFAEYEALLKRLGDRAALRLRFRDNHILLMAPLPEHGNQADSLSDLVKVLLRKTGQDWQGYGVMTLRKRGVPGVEPDASFYIQNRQAVLGKPRLDLDIDPPPDLAIETDLTSITRIEDYLPFAVPEVWIYKAGRLAIYRFVAGRYAAQNESQIFPEIPVADLLPVYVKRAWQVGSSLALREFEQVLEA</sequence>
<dbReference type="PANTHER" id="PTHR47152:SF1">
    <property type="entry name" value="SLL1186 PROTEIN"/>
    <property type="match status" value="1"/>
</dbReference>
<dbReference type="Pfam" id="PF05685">
    <property type="entry name" value="Uma2"/>
    <property type="match status" value="1"/>
</dbReference>